<accession>A0A2I2KHZ2</accession>
<name>A0A2I2KHZ2_9ACTN</name>
<dbReference type="RefSeq" id="WP_101829494.1">
    <property type="nucleotide sequence ID" value="NZ_FZMO01000001.1"/>
</dbReference>
<dbReference type="Gene3D" id="3.40.50.720">
    <property type="entry name" value="NAD(P)-binding Rossmann-like Domain"/>
    <property type="match status" value="1"/>
</dbReference>
<keyword evidence="4" id="KW-1185">Reference proteome</keyword>
<organism evidence="3 4">
    <name type="scientific">Frankia canadensis</name>
    <dbReference type="NCBI Taxonomy" id="1836972"/>
    <lineage>
        <taxon>Bacteria</taxon>
        <taxon>Bacillati</taxon>
        <taxon>Actinomycetota</taxon>
        <taxon>Actinomycetes</taxon>
        <taxon>Frankiales</taxon>
        <taxon>Frankiaceae</taxon>
        <taxon>Frankia</taxon>
    </lineage>
</organism>
<dbReference type="PRINTS" id="PR00080">
    <property type="entry name" value="SDRFAMILY"/>
</dbReference>
<evidence type="ECO:0000256" key="2">
    <source>
        <dbReference type="ARBA" id="ARBA00023002"/>
    </source>
</evidence>
<gene>
    <name evidence="3" type="primary">kduD</name>
    <name evidence="3" type="ORF">FRACA_10047</name>
</gene>
<evidence type="ECO:0000313" key="3">
    <source>
        <dbReference type="EMBL" id="SNQ45288.1"/>
    </source>
</evidence>
<dbReference type="AlphaFoldDB" id="A0A2I2KHZ2"/>
<dbReference type="GO" id="GO:0047001">
    <property type="term" value="F:2-dehydro-3-deoxy-D-gluconate 5-dehydrogenase activity"/>
    <property type="evidence" value="ECO:0007669"/>
    <property type="project" value="UniProtKB-EC"/>
</dbReference>
<dbReference type="PROSITE" id="PS00061">
    <property type="entry name" value="ADH_SHORT"/>
    <property type="match status" value="1"/>
</dbReference>
<proteinExistence type="inferred from homology"/>
<dbReference type="PANTHER" id="PTHR42760">
    <property type="entry name" value="SHORT-CHAIN DEHYDROGENASES/REDUCTASES FAMILY MEMBER"/>
    <property type="match status" value="1"/>
</dbReference>
<evidence type="ECO:0000313" key="4">
    <source>
        <dbReference type="Proteomes" id="UP000234331"/>
    </source>
</evidence>
<protein>
    <submittedName>
        <fullName evidence="3">2-dehydro-3-deoxy-D-gluconate 5-dehydrogenase</fullName>
        <ecNumber evidence="3">1.1.1.127</ecNumber>
    </submittedName>
</protein>
<dbReference type="Pfam" id="PF13561">
    <property type="entry name" value="adh_short_C2"/>
    <property type="match status" value="1"/>
</dbReference>
<dbReference type="InterPro" id="IPR020904">
    <property type="entry name" value="Sc_DH/Rdtase_CS"/>
</dbReference>
<dbReference type="NCBIfam" id="NF005559">
    <property type="entry name" value="PRK07231.1"/>
    <property type="match status" value="1"/>
</dbReference>
<dbReference type="OrthoDB" id="517007at2"/>
<dbReference type="InterPro" id="IPR036291">
    <property type="entry name" value="NAD(P)-bd_dom_sf"/>
</dbReference>
<dbReference type="EMBL" id="FZMO01000001">
    <property type="protein sequence ID" value="SNQ45288.1"/>
    <property type="molecule type" value="Genomic_DNA"/>
</dbReference>
<dbReference type="EC" id="1.1.1.127" evidence="3"/>
<keyword evidence="2 3" id="KW-0560">Oxidoreductase</keyword>
<sequence>MTRVRGVMRLFDLSGRTAVVTGGATGIGTHMATALAEAGANIVVCARDGARCEQTASQIADLGVKSLGLSCNVADPDDVTGLIATVVERFGGIDILVNNAGATWGAPAEEQPLAGWRKVIDVNLTGTFLVTQAAGRVMLERGGGKIVNVASVAALRGAPPSIRQAAAYSASKGGVVALTRDLACQWGGRGVNVNAVAPGWFPTAMSSYTLDKAGEQILDGVPLRRYGGADDIKGAVLFLASAASDYVTGQVIVVDGGKSVW</sequence>
<dbReference type="FunFam" id="3.40.50.720:FF:000084">
    <property type="entry name" value="Short-chain dehydrogenase reductase"/>
    <property type="match status" value="1"/>
</dbReference>
<dbReference type="NCBIfam" id="NF006070">
    <property type="entry name" value="PRK08213.1"/>
    <property type="match status" value="1"/>
</dbReference>
<dbReference type="Proteomes" id="UP000234331">
    <property type="component" value="Unassembled WGS sequence"/>
</dbReference>
<comment type="similarity">
    <text evidence="1">Belongs to the short-chain dehydrogenases/reductases (SDR) family.</text>
</comment>
<dbReference type="SUPFAM" id="SSF51735">
    <property type="entry name" value="NAD(P)-binding Rossmann-fold domains"/>
    <property type="match status" value="1"/>
</dbReference>
<reference evidence="3 4" key="1">
    <citation type="submission" date="2017-06" db="EMBL/GenBank/DDBJ databases">
        <authorList>
            <person name="Kim H.J."/>
            <person name="Triplett B.A."/>
        </authorList>
    </citation>
    <scope>NUCLEOTIDE SEQUENCE [LARGE SCALE GENOMIC DNA]</scope>
    <source>
        <strain evidence="3">FRACA_ARgP5</strain>
    </source>
</reference>
<dbReference type="PRINTS" id="PR00081">
    <property type="entry name" value="GDHRDH"/>
</dbReference>
<dbReference type="InterPro" id="IPR002347">
    <property type="entry name" value="SDR_fam"/>
</dbReference>
<evidence type="ECO:0000256" key="1">
    <source>
        <dbReference type="ARBA" id="ARBA00006484"/>
    </source>
</evidence>